<protein>
    <submittedName>
        <fullName evidence="1">Uncharacterized protein</fullName>
    </submittedName>
</protein>
<dbReference type="Proteomes" id="UP001396334">
    <property type="component" value="Unassembled WGS sequence"/>
</dbReference>
<gene>
    <name evidence="1" type="ORF">V6N11_060522</name>
</gene>
<evidence type="ECO:0000313" key="1">
    <source>
        <dbReference type="EMBL" id="KAK9002948.1"/>
    </source>
</evidence>
<proteinExistence type="predicted"/>
<comment type="caution">
    <text evidence="1">The sequence shown here is derived from an EMBL/GenBank/DDBJ whole genome shotgun (WGS) entry which is preliminary data.</text>
</comment>
<name>A0ABR2QQL5_9ROSI</name>
<organism evidence="1 2">
    <name type="scientific">Hibiscus sabdariffa</name>
    <name type="common">roselle</name>
    <dbReference type="NCBI Taxonomy" id="183260"/>
    <lineage>
        <taxon>Eukaryota</taxon>
        <taxon>Viridiplantae</taxon>
        <taxon>Streptophyta</taxon>
        <taxon>Embryophyta</taxon>
        <taxon>Tracheophyta</taxon>
        <taxon>Spermatophyta</taxon>
        <taxon>Magnoliopsida</taxon>
        <taxon>eudicotyledons</taxon>
        <taxon>Gunneridae</taxon>
        <taxon>Pentapetalae</taxon>
        <taxon>rosids</taxon>
        <taxon>malvids</taxon>
        <taxon>Malvales</taxon>
        <taxon>Malvaceae</taxon>
        <taxon>Malvoideae</taxon>
        <taxon>Hibiscus</taxon>
    </lineage>
</organism>
<reference evidence="1 2" key="1">
    <citation type="journal article" date="2024" name="G3 (Bethesda)">
        <title>Genome assembly of Hibiscus sabdariffa L. provides insights into metabolisms of medicinal natural products.</title>
        <authorList>
            <person name="Kim T."/>
        </authorList>
    </citation>
    <scope>NUCLEOTIDE SEQUENCE [LARGE SCALE GENOMIC DNA]</scope>
    <source>
        <strain evidence="1">TK-2024</strain>
        <tissue evidence="1">Old leaves</tissue>
    </source>
</reference>
<accession>A0ABR2QQL5</accession>
<keyword evidence="2" id="KW-1185">Reference proteome</keyword>
<evidence type="ECO:0000313" key="2">
    <source>
        <dbReference type="Proteomes" id="UP001396334"/>
    </source>
</evidence>
<dbReference type="EMBL" id="JBBPBN010000034">
    <property type="protein sequence ID" value="KAK9002948.1"/>
    <property type="molecule type" value="Genomic_DNA"/>
</dbReference>
<sequence>MVASRQQKFTIRSLNADDGTVLHTQAEIADEAVRFFQNLLGSSDAAVSGCNLQLLKGIIGYSFSDFAVVELSKKVTRDEARIRMRMKSLSVVVDSLKPSYMQDTIWSKLMISYGMIVFWLGYEQTELREEVASICFIIGEIIRCFPERKRESTLL</sequence>